<feature type="transmembrane region" description="Helical" evidence="17">
    <location>
        <begin position="202"/>
        <end position="225"/>
    </location>
</feature>
<dbReference type="GO" id="GO:0005789">
    <property type="term" value="C:endoplasmic reticulum membrane"/>
    <property type="evidence" value="ECO:0007669"/>
    <property type="project" value="UniProtKB-SubCell"/>
</dbReference>
<evidence type="ECO:0000256" key="4">
    <source>
        <dbReference type="ARBA" id="ARBA00010089"/>
    </source>
</evidence>
<dbReference type="PROSITE" id="PS50089">
    <property type="entry name" value="ZF_RING_2"/>
    <property type="match status" value="1"/>
</dbReference>
<evidence type="ECO:0000256" key="13">
    <source>
        <dbReference type="ARBA" id="ARBA00022989"/>
    </source>
</evidence>
<feature type="transmembrane region" description="Helical" evidence="17">
    <location>
        <begin position="6"/>
        <end position="24"/>
    </location>
</feature>
<keyword evidence="12" id="KW-0862">Zinc</keyword>
<evidence type="ECO:0000256" key="1">
    <source>
        <dbReference type="ARBA" id="ARBA00000900"/>
    </source>
</evidence>
<keyword evidence="9 15" id="KW-0863">Zinc-finger</keyword>
<keyword evidence="7 17" id="KW-0812">Transmembrane</keyword>
<accession>L8GFB3</accession>
<sequence length="474" mass="53305">MGLNLWAYAVGSTVLAVGVVVNALHTKEQFYPAALYLSKSKACSLAMKKLFLGKLREIEIEHLTDKVWGAVMDILLTMTIFRSEFNTVFITWFTILIFFKIFHWLAQDRVDFIQHSPVSALTSLRIFSLMAILSVVDVVVLYRAAVVTMAKGPSMMILFGFEFLILLATVVSTAAKFIINVIDSRQQGTWERKGAIILYLEVITDIFQLLVYLVFFGLIITYYSLPLHIIRNVYLTIRSLKQCVDSLMRYRKATTNMNERFPDVTAAELADTEQICIVCREELTQGKRLPCGHILHFHCLLNWLQRQQTCPICRTSVLDAPAPVPQPQQQQQPQQAQQFNWPPQVQELWDRQVQMAQMAEADAARHGGGEHAGVHQPETHQTTQEPPASMNYAADGAVEQLAATLPEILQGSSSSSPTPAAAREPPRDEGDIERVIDSYASRFGSGLSPNELNDRKALLRRRMKAAVASFKDGY</sequence>
<feature type="transmembrane region" description="Helical" evidence="17">
    <location>
        <begin position="157"/>
        <end position="182"/>
    </location>
</feature>
<evidence type="ECO:0000313" key="19">
    <source>
        <dbReference type="EMBL" id="ELR11770.1"/>
    </source>
</evidence>
<dbReference type="OrthoDB" id="7759664at2759"/>
<dbReference type="Pfam" id="PF13639">
    <property type="entry name" value="zf-RING_2"/>
    <property type="match status" value="1"/>
</dbReference>
<dbReference type="InterPro" id="IPR058051">
    <property type="entry name" value="Znf_RING_synoviolin"/>
</dbReference>
<dbReference type="EC" id="2.3.2.27" evidence="5"/>
<dbReference type="SMART" id="SM00184">
    <property type="entry name" value="RING"/>
    <property type="match status" value="1"/>
</dbReference>
<dbReference type="CDD" id="cd16479">
    <property type="entry name" value="RING-H2_synoviolin"/>
    <property type="match status" value="1"/>
</dbReference>
<feature type="transmembrane region" description="Helical" evidence="17">
    <location>
        <begin position="126"/>
        <end position="145"/>
    </location>
</feature>
<comment type="pathway">
    <text evidence="3">Protein modification; protein ubiquitination.</text>
</comment>
<feature type="domain" description="RING-type" evidence="18">
    <location>
        <begin position="276"/>
        <end position="314"/>
    </location>
</feature>
<feature type="region of interest" description="Disordered" evidence="16">
    <location>
        <begin position="357"/>
        <end position="389"/>
    </location>
</feature>
<feature type="region of interest" description="Disordered" evidence="16">
    <location>
        <begin position="409"/>
        <end position="437"/>
    </location>
</feature>
<protein>
    <recommendedName>
        <fullName evidence="5">RING-type E3 ubiquitin transferase</fullName>
        <ecNumber evidence="5">2.3.2.27</ecNumber>
    </recommendedName>
</protein>
<gene>
    <name evidence="19" type="ORF">ACA1_362540</name>
</gene>
<evidence type="ECO:0000313" key="20">
    <source>
        <dbReference type="Proteomes" id="UP000011083"/>
    </source>
</evidence>
<dbReference type="InterPro" id="IPR050731">
    <property type="entry name" value="HRD1_E3_ubiq-ligases"/>
</dbReference>
<evidence type="ECO:0000259" key="18">
    <source>
        <dbReference type="PROSITE" id="PS50089"/>
    </source>
</evidence>
<dbReference type="VEuPathDB" id="AmoebaDB:ACA1_362540"/>
<dbReference type="GO" id="GO:0036503">
    <property type="term" value="P:ERAD pathway"/>
    <property type="evidence" value="ECO:0007669"/>
    <property type="project" value="TreeGrafter"/>
</dbReference>
<dbReference type="GO" id="GO:0043161">
    <property type="term" value="P:proteasome-mediated ubiquitin-dependent protein catabolic process"/>
    <property type="evidence" value="ECO:0007669"/>
    <property type="project" value="TreeGrafter"/>
</dbReference>
<comment type="subcellular location">
    <subcellularLocation>
        <location evidence="2">Endoplasmic reticulum membrane</location>
        <topology evidence="2">Multi-pass membrane protein</topology>
    </subcellularLocation>
</comment>
<dbReference type="STRING" id="1257118.L8GFB3"/>
<dbReference type="GO" id="GO:0008270">
    <property type="term" value="F:zinc ion binding"/>
    <property type="evidence" value="ECO:0007669"/>
    <property type="project" value="UniProtKB-KW"/>
</dbReference>
<evidence type="ECO:0000256" key="9">
    <source>
        <dbReference type="ARBA" id="ARBA00022771"/>
    </source>
</evidence>
<evidence type="ECO:0000256" key="3">
    <source>
        <dbReference type="ARBA" id="ARBA00004906"/>
    </source>
</evidence>
<evidence type="ECO:0000256" key="2">
    <source>
        <dbReference type="ARBA" id="ARBA00004477"/>
    </source>
</evidence>
<dbReference type="Pfam" id="PF25563">
    <property type="entry name" value="TPR_SYVN1_N"/>
    <property type="match status" value="1"/>
</dbReference>
<evidence type="ECO:0000256" key="14">
    <source>
        <dbReference type="ARBA" id="ARBA00023136"/>
    </source>
</evidence>
<keyword evidence="14 17" id="KW-0472">Membrane</keyword>
<dbReference type="GO" id="GO:0061630">
    <property type="term" value="F:ubiquitin protein ligase activity"/>
    <property type="evidence" value="ECO:0007669"/>
    <property type="project" value="UniProtKB-EC"/>
</dbReference>
<dbReference type="SUPFAM" id="SSF57850">
    <property type="entry name" value="RING/U-box"/>
    <property type="match status" value="1"/>
</dbReference>
<evidence type="ECO:0000256" key="5">
    <source>
        <dbReference type="ARBA" id="ARBA00012483"/>
    </source>
</evidence>
<dbReference type="OMA" id="KRCLESQ"/>
<dbReference type="EMBL" id="KB008147">
    <property type="protein sequence ID" value="ELR11770.1"/>
    <property type="molecule type" value="Genomic_DNA"/>
</dbReference>
<keyword evidence="20" id="KW-1185">Reference proteome</keyword>
<evidence type="ECO:0000256" key="10">
    <source>
        <dbReference type="ARBA" id="ARBA00022786"/>
    </source>
</evidence>
<keyword evidence="10" id="KW-0833">Ubl conjugation pathway</keyword>
<dbReference type="InterPro" id="IPR013083">
    <property type="entry name" value="Znf_RING/FYVE/PHD"/>
</dbReference>
<keyword evidence="6" id="KW-0808">Transferase</keyword>
<dbReference type="InterPro" id="IPR001841">
    <property type="entry name" value="Znf_RING"/>
</dbReference>
<evidence type="ECO:0000256" key="11">
    <source>
        <dbReference type="ARBA" id="ARBA00022824"/>
    </source>
</evidence>
<evidence type="ECO:0000256" key="8">
    <source>
        <dbReference type="ARBA" id="ARBA00022723"/>
    </source>
</evidence>
<dbReference type="InterPro" id="IPR057992">
    <property type="entry name" value="TPR_SYVN1_N"/>
</dbReference>
<proteinExistence type="inferred from homology"/>
<evidence type="ECO:0000256" key="12">
    <source>
        <dbReference type="ARBA" id="ARBA00022833"/>
    </source>
</evidence>
<evidence type="ECO:0000256" key="16">
    <source>
        <dbReference type="SAM" id="MobiDB-lite"/>
    </source>
</evidence>
<evidence type="ECO:0000256" key="17">
    <source>
        <dbReference type="SAM" id="Phobius"/>
    </source>
</evidence>
<feature type="compositionally biased region" description="Basic and acidic residues" evidence="16">
    <location>
        <begin position="362"/>
        <end position="373"/>
    </location>
</feature>
<dbReference type="PANTHER" id="PTHR22763">
    <property type="entry name" value="RING ZINC FINGER PROTEIN"/>
    <property type="match status" value="1"/>
</dbReference>
<keyword evidence="11" id="KW-0256">Endoplasmic reticulum</keyword>
<dbReference type="PANTHER" id="PTHR22763:SF184">
    <property type="entry name" value="E3 UBIQUITIN-PROTEIN LIGASE SYNOVIOLIN"/>
    <property type="match status" value="1"/>
</dbReference>
<evidence type="ECO:0000256" key="15">
    <source>
        <dbReference type="PROSITE-ProRule" id="PRU00175"/>
    </source>
</evidence>
<evidence type="ECO:0000256" key="7">
    <source>
        <dbReference type="ARBA" id="ARBA00022692"/>
    </source>
</evidence>
<comment type="similarity">
    <text evidence="4">Belongs to the HRD1 family.</text>
</comment>
<keyword evidence="8" id="KW-0479">Metal-binding</keyword>
<keyword evidence="13 17" id="KW-1133">Transmembrane helix</keyword>
<reference evidence="19 20" key="1">
    <citation type="journal article" date="2013" name="Genome Biol.">
        <title>Genome of Acanthamoeba castellanii highlights extensive lateral gene transfer and early evolution of tyrosine kinase signaling.</title>
        <authorList>
            <person name="Clarke M."/>
            <person name="Lohan A.J."/>
            <person name="Liu B."/>
            <person name="Lagkouvardos I."/>
            <person name="Roy S."/>
            <person name="Zafar N."/>
            <person name="Bertelli C."/>
            <person name="Schilde C."/>
            <person name="Kianianmomeni A."/>
            <person name="Burglin T.R."/>
            <person name="Frech C."/>
            <person name="Turcotte B."/>
            <person name="Kopec K.O."/>
            <person name="Synnott J.M."/>
            <person name="Choo C."/>
            <person name="Paponov I."/>
            <person name="Finkler A."/>
            <person name="Soon Heng Tan C."/>
            <person name="Hutchins A.P."/>
            <person name="Weinmeier T."/>
            <person name="Rattei T."/>
            <person name="Chu J.S."/>
            <person name="Gimenez G."/>
            <person name="Irimia M."/>
            <person name="Rigden D.J."/>
            <person name="Fitzpatrick D.A."/>
            <person name="Lorenzo-Morales J."/>
            <person name="Bateman A."/>
            <person name="Chiu C.H."/>
            <person name="Tang P."/>
            <person name="Hegemann P."/>
            <person name="Fromm H."/>
            <person name="Raoult D."/>
            <person name="Greub G."/>
            <person name="Miranda-Saavedra D."/>
            <person name="Chen N."/>
            <person name="Nash P."/>
            <person name="Ginger M.L."/>
            <person name="Horn M."/>
            <person name="Schaap P."/>
            <person name="Caler L."/>
            <person name="Loftus B."/>
        </authorList>
    </citation>
    <scope>NUCLEOTIDE SEQUENCE [LARGE SCALE GENOMIC DNA]</scope>
    <source>
        <strain evidence="19 20">Neff</strain>
    </source>
</reference>
<dbReference type="KEGG" id="acan:ACA1_362540"/>
<dbReference type="Proteomes" id="UP000011083">
    <property type="component" value="Unassembled WGS sequence"/>
</dbReference>
<feature type="compositionally biased region" description="Basic and acidic residues" evidence="16">
    <location>
        <begin position="424"/>
        <end position="436"/>
    </location>
</feature>
<dbReference type="AlphaFoldDB" id="L8GFB3"/>
<dbReference type="GeneID" id="14912254"/>
<name>L8GFB3_ACACF</name>
<comment type="catalytic activity">
    <reaction evidence="1">
        <text>S-ubiquitinyl-[E2 ubiquitin-conjugating enzyme]-L-cysteine + [acceptor protein]-L-lysine = [E2 ubiquitin-conjugating enzyme]-L-cysteine + N(6)-ubiquitinyl-[acceptor protein]-L-lysine.</text>
        <dbReference type="EC" id="2.3.2.27"/>
    </reaction>
</comment>
<dbReference type="RefSeq" id="XP_004333783.1">
    <property type="nucleotide sequence ID" value="XM_004333735.1"/>
</dbReference>
<organism evidence="19 20">
    <name type="scientific">Acanthamoeba castellanii (strain ATCC 30010 / Neff)</name>
    <dbReference type="NCBI Taxonomy" id="1257118"/>
    <lineage>
        <taxon>Eukaryota</taxon>
        <taxon>Amoebozoa</taxon>
        <taxon>Discosea</taxon>
        <taxon>Longamoebia</taxon>
        <taxon>Centramoebida</taxon>
        <taxon>Acanthamoebidae</taxon>
        <taxon>Acanthamoeba</taxon>
    </lineage>
</organism>
<evidence type="ECO:0000256" key="6">
    <source>
        <dbReference type="ARBA" id="ARBA00022679"/>
    </source>
</evidence>
<dbReference type="Gene3D" id="3.30.40.10">
    <property type="entry name" value="Zinc/RING finger domain, C3HC4 (zinc finger)"/>
    <property type="match status" value="1"/>
</dbReference>
<feature type="transmembrane region" description="Helical" evidence="17">
    <location>
        <begin position="85"/>
        <end position="106"/>
    </location>
</feature>